<comment type="similarity">
    <text evidence="1">Belongs to the Gfa family.</text>
</comment>
<keyword evidence="4" id="KW-0456">Lyase</keyword>
<dbReference type="PANTHER" id="PTHR33337:SF40">
    <property type="entry name" value="CENP-V_GFA DOMAIN-CONTAINING PROTEIN-RELATED"/>
    <property type="match status" value="1"/>
</dbReference>
<evidence type="ECO:0000259" key="5">
    <source>
        <dbReference type="PROSITE" id="PS51891"/>
    </source>
</evidence>
<dbReference type="PROSITE" id="PS51891">
    <property type="entry name" value="CENP_V_GFA"/>
    <property type="match status" value="1"/>
</dbReference>
<dbReference type="Gene3D" id="3.90.1590.10">
    <property type="entry name" value="glutathione-dependent formaldehyde- activating enzyme (gfa)"/>
    <property type="match status" value="1"/>
</dbReference>
<accession>A0A7S0QUX8</accession>
<keyword evidence="3" id="KW-0862">Zinc</keyword>
<dbReference type="Pfam" id="PF04828">
    <property type="entry name" value="GFA"/>
    <property type="match status" value="1"/>
</dbReference>
<name>A0A7S0QUX8_9CHLO</name>
<dbReference type="SUPFAM" id="SSF51316">
    <property type="entry name" value="Mss4-like"/>
    <property type="match status" value="1"/>
</dbReference>
<keyword evidence="2" id="KW-0479">Metal-binding</keyword>
<protein>
    <recommendedName>
        <fullName evidence="5">CENP-V/GFA domain-containing protein</fullName>
    </recommendedName>
</protein>
<evidence type="ECO:0000313" key="6">
    <source>
        <dbReference type="EMBL" id="CAD8649565.1"/>
    </source>
</evidence>
<dbReference type="GO" id="GO:0016846">
    <property type="term" value="F:carbon-sulfur lyase activity"/>
    <property type="evidence" value="ECO:0007669"/>
    <property type="project" value="InterPro"/>
</dbReference>
<evidence type="ECO:0000256" key="2">
    <source>
        <dbReference type="ARBA" id="ARBA00022723"/>
    </source>
</evidence>
<dbReference type="PANTHER" id="PTHR33337">
    <property type="entry name" value="GFA DOMAIN-CONTAINING PROTEIN"/>
    <property type="match status" value="1"/>
</dbReference>
<dbReference type="EMBL" id="HBFA01002256">
    <property type="protein sequence ID" value="CAD8649565.1"/>
    <property type="molecule type" value="Transcribed_RNA"/>
</dbReference>
<reference evidence="6" key="1">
    <citation type="submission" date="2021-01" db="EMBL/GenBank/DDBJ databases">
        <authorList>
            <person name="Corre E."/>
            <person name="Pelletier E."/>
            <person name="Niang G."/>
            <person name="Scheremetjew M."/>
            <person name="Finn R."/>
            <person name="Kale V."/>
            <person name="Holt S."/>
            <person name="Cochrane G."/>
            <person name="Meng A."/>
            <person name="Brown T."/>
            <person name="Cohen L."/>
        </authorList>
    </citation>
    <scope>NUCLEOTIDE SEQUENCE</scope>
    <source>
        <strain evidence="6">CCMP722</strain>
    </source>
</reference>
<gene>
    <name evidence="6" type="ORF">POBO1169_LOCUS1116</name>
</gene>
<organism evidence="6">
    <name type="scientific">Pyramimonas obovata</name>
    <dbReference type="NCBI Taxonomy" id="1411642"/>
    <lineage>
        <taxon>Eukaryota</taxon>
        <taxon>Viridiplantae</taxon>
        <taxon>Chlorophyta</taxon>
        <taxon>Pyramimonadophyceae</taxon>
        <taxon>Pyramimonadales</taxon>
        <taxon>Pyramimonadaceae</taxon>
        <taxon>Pyramimonas</taxon>
        <taxon>Pyramimonas incertae sedis</taxon>
    </lineage>
</organism>
<evidence type="ECO:0000256" key="4">
    <source>
        <dbReference type="ARBA" id="ARBA00023239"/>
    </source>
</evidence>
<dbReference type="AlphaFoldDB" id="A0A7S0QUX8"/>
<dbReference type="GO" id="GO:0046872">
    <property type="term" value="F:metal ion binding"/>
    <property type="evidence" value="ECO:0007669"/>
    <property type="project" value="UniProtKB-KW"/>
</dbReference>
<evidence type="ECO:0000256" key="1">
    <source>
        <dbReference type="ARBA" id="ARBA00005495"/>
    </source>
</evidence>
<evidence type="ECO:0000256" key="3">
    <source>
        <dbReference type="ARBA" id="ARBA00022833"/>
    </source>
</evidence>
<feature type="domain" description="CENP-V/GFA" evidence="5">
    <location>
        <begin position="8"/>
        <end position="134"/>
    </location>
</feature>
<sequence length="161" mass="17632">MASSSIKQTGSCHCGEVNFTVEGKVIFNGLCHCRNCTRNRGAGPVHLMGVSPADSVKITKGEELITMYSPGPNKVLTQYFCSKCGCMVHQGPKGQPFRAVLPTTFHIENGGPDCLLPPEYVPKAHFNYENRMWDYGDDLPKFKTFPGMGPKMDNKGCVIEG</sequence>
<proteinExistence type="inferred from homology"/>
<dbReference type="InterPro" id="IPR006913">
    <property type="entry name" value="CENP-V/GFA"/>
</dbReference>
<dbReference type="InterPro" id="IPR011057">
    <property type="entry name" value="Mss4-like_sf"/>
</dbReference>